<organism evidence="2 3">
    <name type="scientific">Oryza sativa subsp. japonica</name>
    <name type="common">Rice</name>
    <dbReference type="NCBI Taxonomy" id="39947"/>
    <lineage>
        <taxon>Eukaryota</taxon>
        <taxon>Viridiplantae</taxon>
        <taxon>Streptophyta</taxon>
        <taxon>Embryophyta</taxon>
        <taxon>Tracheophyta</taxon>
        <taxon>Spermatophyta</taxon>
        <taxon>Magnoliopsida</taxon>
        <taxon>Liliopsida</taxon>
        <taxon>Poales</taxon>
        <taxon>Poaceae</taxon>
        <taxon>BOP clade</taxon>
        <taxon>Oryzoideae</taxon>
        <taxon>Oryzeae</taxon>
        <taxon>Oryzinae</taxon>
        <taxon>Oryza</taxon>
        <taxon>Oryza sativa</taxon>
    </lineage>
</organism>
<dbReference type="Gramene" id="Os12t0640550-01">
    <property type="protein sequence ID" value="Os12t0640550-01"/>
    <property type="gene ID" value="Os12g0640550"/>
</dbReference>
<dbReference type="KEGG" id="dosa:Os12g0640550"/>
<evidence type="ECO:0000313" key="2">
    <source>
        <dbReference type="EMBL" id="BAH95809.1"/>
    </source>
</evidence>
<feature type="region of interest" description="Disordered" evidence="1">
    <location>
        <begin position="1"/>
        <end position="20"/>
    </location>
</feature>
<evidence type="ECO:0000313" key="3">
    <source>
        <dbReference type="Proteomes" id="UP000000763"/>
    </source>
</evidence>
<dbReference type="EMBL" id="AP008218">
    <property type="protein sequence ID" value="BAH95809.1"/>
    <property type="molecule type" value="Genomic_DNA"/>
</dbReference>
<dbReference type="AlphaFoldDB" id="A0A0P0YCS8"/>
<sequence length="148" mass="15862">MKEASVSASRSSAPPMKTTTTPCDCDCDAAASTWRWRSTRMPTEHGASCSTFWLTRRKPKGRGGSMSMAPPSSSRRCLLWKGNSTSAAMASSAQMQMSLCMSVNDDSASTLRTLTAPSSPWYASSASPICFRISDTSSSTTVTPRAKR</sequence>
<gene>
    <name evidence="2" type="ordered locus">Os12g0640550</name>
</gene>
<evidence type="ECO:0000256" key="1">
    <source>
        <dbReference type="SAM" id="MobiDB-lite"/>
    </source>
</evidence>
<proteinExistence type="predicted"/>
<name>A0A0P0YCS8_ORYSJ</name>
<reference evidence="3" key="2">
    <citation type="journal article" date="2008" name="Nucleic Acids Res.">
        <title>The rice annotation project database (RAP-DB): 2008 update.</title>
        <authorList>
            <consortium name="The rice annotation project (RAP)"/>
        </authorList>
    </citation>
    <scope>GENOME REANNOTATION</scope>
    <source>
        <strain evidence="3">cv. Nipponbare</strain>
    </source>
</reference>
<reference evidence="2 3" key="1">
    <citation type="journal article" date="2005" name="Nature">
        <title>The map-based sequence of the rice genome.</title>
        <authorList>
            <consortium name="International rice genome sequencing project (IRGSP)"/>
            <person name="Matsumoto T."/>
            <person name="Wu J."/>
            <person name="Kanamori H."/>
            <person name="Katayose Y."/>
            <person name="Fujisawa M."/>
            <person name="Namiki N."/>
            <person name="Mizuno H."/>
            <person name="Yamamoto K."/>
            <person name="Antonio B.A."/>
            <person name="Baba T."/>
            <person name="Sakata K."/>
            <person name="Nagamura Y."/>
            <person name="Aoki H."/>
            <person name="Arikawa K."/>
            <person name="Arita K."/>
            <person name="Bito T."/>
            <person name="Chiden Y."/>
            <person name="Fujitsuka N."/>
            <person name="Fukunaka R."/>
            <person name="Hamada M."/>
            <person name="Harada C."/>
            <person name="Hayashi A."/>
            <person name="Hijishita S."/>
            <person name="Honda M."/>
            <person name="Hosokawa S."/>
            <person name="Ichikawa Y."/>
            <person name="Idonuma A."/>
            <person name="Iijima M."/>
            <person name="Ikeda M."/>
            <person name="Ikeno M."/>
            <person name="Ito K."/>
            <person name="Ito S."/>
            <person name="Ito T."/>
            <person name="Ito Y."/>
            <person name="Ito Y."/>
            <person name="Iwabuchi A."/>
            <person name="Kamiya K."/>
            <person name="Karasawa W."/>
            <person name="Kurita K."/>
            <person name="Katagiri S."/>
            <person name="Kikuta A."/>
            <person name="Kobayashi H."/>
            <person name="Kobayashi N."/>
            <person name="Machita K."/>
            <person name="Maehara T."/>
            <person name="Masukawa M."/>
            <person name="Mizubayashi T."/>
            <person name="Mukai Y."/>
            <person name="Nagasaki H."/>
            <person name="Nagata Y."/>
            <person name="Naito S."/>
            <person name="Nakashima M."/>
            <person name="Nakama Y."/>
            <person name="Nakamichi Y."/>
            <person name="Nakamura M."/>
            <person name="Meguro A."/>
            <person name="Negishi M."/>
            <person name="Ohta I."/>
            <person name="Ohta T."/>
            <person name="Okamoto M."/>
            <person name="Ono N."/>
            <person name="Saji S."/>
            <person name="Sakaguchi M."/>
            <person name="Sakai K."/>
            <person name="Shibata M."/>
            <person name="Shimokawa T."/>
            <person name="Song J."/>
            <person name="Takazaki Y."/>
            <person name="Terasawa K."/>
            <person name="Tsugane M."/>
            <person name="Tsuji K."/>
            <person name="Ueda S."/>
            <person name="Waki K."/>
            <person name="Yamagata H."/>
            <person name="Yamamoto M."/>
            <person name="Yamamoto S."/>
            <person name="Yamane H."/>
            <person name="Yoshiki S."/>
            <person name="Yoshihara R."/>
            <person name="Yukawa K."/>
            <person name="Zhong H."/>
            <person name="Yano M."/>
            <person name="Yuan Q."/>
            <person name="Ouyang S."/>
            <person name="Liu J."/>
            <person name="Jones K.M."/>
            <person name="Gansberger K."/>
            <person name="Moffat K."/>
            <person name="Hill J."/>
            <person name="Bera J."/>
            <person name="Fadrosh D."/>
            <person name="Jin S."/>
            <person name="Johri S."/>
            <person name="Kim M."/>
            <person name="Overton L."/>
            <person name="Reardon M."/>
            <person name="Tsitrin T."/>
            <person name="Vuong H."/>
            <person name="Weaver B."/>
            <person name="Ciecko A."/>
            <person name="Tallon L."/>
            <person name="Jackson J."/>
            <person name="Pai G."/>
            <person name="Aken S.V."/>
            <person name="Utterback T."/>
            <person name="Reidmuller S."/>
            <person name="Feldblyum T."/>
            <person name="Hsiao J."/>
            <person name="Zismann V."/>
            <person name="Iobst S."/>
            <person name="de Vazeille A.R."/>
            <person name="Buell C.R."/>
            <person name="Ying K."/>
            <person name="Li Y."/>
            <person name="Lu T."/>
            <person name="Huang Y."/>
            <person name="Zhao Q."/>
            <person name="Feng Q."/>
            <person name="Zhang L."/>
            <person name="Zhu J."/>
            <person name="Weng Q."/>
            <person name="Mu J."/>
            <person name="Lu Y."/>
            <person name="Fan D."/>
            <person name="Liu Y."/>
            <person name="Guan J."/>
            <person name="Zhang Y."/>
            <person name="Yu S."/>
            <person name="Liu X."/>
            <person name="Zhang Y."/>
            <person name="Hong G."/>
            <person name="Han B."/>
            <person name="Choisne N."/>
            <person name="Demange N."/>
            <person name="Orjeda G."/>
            <person name="Samain S."/>
            <person name="Cattolico L."/>
            <person name="Pelletier E."/>
            <person name="Couloux A."/>
            <person name="Segurens B."/>
            <person name="Wincker P."/>
            <person name="D'Hont A."/>
            <person name="Scarpelli C."/>
            <person name="Weissenbach J."/>
            <person name="Salanoubat M."/>
            <person name="Quetier F."/>
            <person name="Yu Y."/>
            <person name="Kim H.R."/>
            <person name="Rambo T."/>
            <person name="Currie J."/>
            <person name="Collura K."/>
            <person name="Luo M."/>
            <person name="Yang T."/>
            <person name="Ammiraju J.S.S."/>
            <person name="Engler F."/>
            <person name="Soderlund C."/>
            <person name="Wing R.A."/>
            <person name="Palmer L.E."/>
            <person name="de la Bastide M."/>
            <person name="Spiegel L."/>
            <person name="Nascimento L."/>
            <person name="Zutavern T."/>
            <person name="O'Shaughnessy A."/>
            <person name="Dike S."/>
            <person name="Dedhia N."/>
            <person name="Preston R."/>
            <person name="Balija V."/>
            <person name="McCombie W.R."/>
            <person name="Chow T."/>
            <person name="Chen H."/>
            <person name="Chung M."/>
            <person name="Chen C."/>
            <person name="Shaw J."/>
            <person name="Wu H."/>
            <person name="Hsiao K."/>
            <person name="Chao Y."/>
            <person name="Chu M."/>
            <person name="Cheng C."/>
            <person name="Hour A."/>
            <person name="Lee P."/>
            <person name="Lin S."/>
            <person name="Lin Y."/>
            <person name="Liou J."/>
            <person name="Liu S."/>
            <person name="Hsing Y."/>
            <person name="Raghuvanshi S."/>
            <person name="Mohanty A."/>
            <person name="Bharti A.K."/>
            <person name="Gaur A."/>
            <person name="Gupta V."/>
            <person name="Kumar D."/>
            <person name="Ravi V."/>
            <person name="Vij S."/>
            <person name="Kapur A."/>
            <person name="Khurana P."/>
            <person name="Khurana P."/>
            <person name="Khurana J.P."/>
            <person name="Tyagi A.K."/>
            <person name="Gaikwad K."/>
            <person name="Singh A."/>
            <person name="Dalal V."/>
            <person name="Srivastava S."/>
            <person name="Dixit A."/>
            <person name="Pal A.K."/>
            <person name="Ghazi I.A."/>
            <person name="Yadav M."/>
            <person name="Pandit A."/>
            <person name="Bhargava A."/>
            <person name="Sureshbabu K."/>
            <person name="Batra K."/>
            <person name="Sharma T.R."/>
            <person name="Mohapatra T."/>
            <person name="Singh N.K."/>
            <person name="Messing J."/>
            <person name="Nelson A.B."/>
            <person name="Fuks G."/>
            <person name="Kavchok S."/>
            <person name="Keizer G."/>
            <person name="Linton E."/>
            <person name="Llaca V."/>
            <person name="Song R."/>
            <person name="Tanyolac B."/>
            <person name="Young S."/>
            <person name="Ho-Il K."/>
            <person name="Hahn J.H."/>
            <person name="Sangsakoo G."/>
            <person name="Vanavichit A."/>
            <person name="de Mattos Luiz.A.T."/>
            <person name="Zimmer P.D."/>
            <person name="Malone G."/>
            <person name="Dellagostin O."/>
            <person name="de Oliveira A.C."/>
            <person name="Bevan M."/>
            <person name="Bancroft I."/>
            <person name="Minx P."/>
            <person name="Cordum H."/>
            <person name="Wilson R."/>
            <person name="Cheng Z."/>
            <person name="Jin W."/>
            <person name="Jiang J."/>
            <person name="Leong S.A."/>
            <person name="Iwama H."/>
            <person name="Gojobori T."/>
            <person name="Itoh T."/>
            <person name="Niimura Y."/>
            <person name="Fujii Y."/>
            <person name="Habara T."/>
            <person name="Sakai H."/>
            <person name="Sato Y."/>
            <person name="Wilson G."/>
            <person name="Kumar K."/>
            <person name="McCouch S."/>
            <person name="Juretic N."/>
            <person name="Hoen D."/>
            <person name="Wright S."/>
            <person name="Bruskiewich R."/>
            <person name="Bureau T."/>
            <person name="Miyao A."/>
            <person name="Hirochika H."/>
            <person name="Nishikawa T."/>
            <person name="Kadowaki K."/>
            <person name="Sugiura M."/>
            <person name="Burr B."/>
            <person name="Sasaki T."/>
        </authorList>
    </citation>
    <scope>NUCLEOTIDE SEQUENCE [LARGE SCALE GENOMIC DNA]</scope>
    <source>
        <strain evidence="3">cv. Nipponbare</strain>
    </source>
</reference>
<dbReference type="Proteomes" id="UP000000763">
    <property type="component" value="Chromosome 12"/>
</dbReference>
<protein>
    <submittedName>
        <fullName evidence="2">Os12g0640550 protein</fullName>
    </submittedName>
</protein>
<accession>A0A0P0YCS8</accession>